<dbReference type="InterPro" id="IPR004111">
    <property type="entry name" value="Repressor_TetR_C"/>
</dbReference>
<organism evidence="6 7">
    <name type="scientific">Streptomyces milbemycinicus</name>
    <dbReference type="NCBI Taxonomy" id="476552"/>
    <lineage>
        <taxon>Bacteria</taxon>
        <taxon>Bacillati</taxon>
        <taxon>Actinomycetota</taxon>
        <taxon>Actinomycetes</taxon>
        <taxon>Kitasatosporales</taxon>
        <taxon>Streptomycetaceae</taxon>
        <taxon>Streptomyces</taxon>
    </lineage>
</organism>
<dbReference type="Pfam" id="PF00440">
    <property type="entry name" value="TetR_N"/>
    <property type="match status" value="1"/>
</dbReference>
<protein>
    <submittedName>
        <fullName evidence="6">TetR/AcrR family transcriptional regulator</fullName>
    </submittedName>
</protein>
<proteinExistence type="predicted"/>
<dbReference type="Gene3D" id="1.10.10.60">
    <property type="entry name" value="Homeodomain-like"/>
    <property type="match status" value="1"/>
</dbReference>
<dbReference type="PROSITE" id="PS50977">
    <property type="entry name" value="HTH_TETR_2"/>
    <property type="match status" value="1"/>
</dbReference>
<sequence length="241" mass="25814">MGDNHAETVRLLWGPHAKPSRGPRPTLDLDRIARAGIEIADTEGLAGVSMQRVAAQLGVTKMALYRYVPGKAELVALMVEAAIGPYPAQDPQPSGWRGQLADWARCLFAAFQRHPWTLDATIGPRVMGPAELSWMERVVSALDGTGLSGAERMDAVVLLVGHVRGITQQARAAGPAGTPEAELSGILADLMRAQGERFPALAAAFASAEQTGGRDQAWEFGLQRILDGLAVLIDQREHRPS</sequence>
<dbReference type="SUPFAM" id="SSF48498">
    <property type="entry name" value="Tetracyclin repressor-like, C-terminal domain"/>
    <property type="match status" value="1"/>
</dbReference>
<dbReference type="Gene3D" id="1.10.357.10">
    <property type="entry name" value="Tetracycline Repressor, domain 2"/>
    <property type="match status" value="1"/>
</dbReference>
<dbReference type="InterPro" id="IPR001647">
    <property type="entry name" value="HTH_TetR"/>
</dbReference>
<evidence type="ECO:0000259" key="5">
    <source>
        <dbReference type="PROSITE" id="PS50977"/>
    </source>
</evidence>
<evidence type="ECO:0000256" key="4">
    <source>
        <dbReference type="PROSITE-ProRule" id="PRU00335"/>
    </source>
</evidence>
<keyword evidence="1" id="KW-0805">Transcription regulation</keyword>
<dbReference type="SUPFAM" id="SSF46689">
    <property type="entry name" value="Homeodomain-like"/>
    <property type="match status" value="1"/>
</dbReference>
<gene>
    <name evidence="6" type="ORF">ACI2L5_25255</name>
</gene>
<name>A0ABW8LU52_9ACTN</name>
<dbReference type="PANTHER" id="PTHR30055:SF151">
    <property type="entry name" value="TRANSCRIPTIONAL REGULATORY PROTEIN"/>
    <property type="match status" value="1"/>
</dbReference>
<keyword evidence="3" id="KW-0804">Transcription</keyword>
<evidence type="ECO:0000313" key="6">
    <source>
        <dbReference type="EMBL" id="MFK4268225.1"/>
    </source>
</evidence>
<dbReference type="EMBL" id="JBJDQH010000008">
    <property type="protein sequence ID" value="MFK4268225.1"/>
    <property type="molecule type" value="Genomic_DNA"/>
</dbReference>
<evidence type="ECO:0000256" key="1">
    <source>
        <dbReference type="ARBA" id="ARBA00023015"/>
    </source>
</evidence>
<comment type="caution">
    <text evidence="6">The sequence shown here is derived from an EMBL/GenBank/DDBJ whole genome shotgun (WGS) entry which is preliminary data.</text>
</comment>
<keyword evidence="2 4" id="KW-0238">DNA-binding</keyword>
<keyword evidence="7" id="KW-1185">Reference proteome</keyword>
<feature type="DNA-binding region" description="H-T-H motif" evidence="4">
    <location>
        <begin position="49"/>
        <end position="68"/>
    </location>
</feature>
<dbReference type="RefSeq" id="WP_404747187.1">
    <property type="nucleotide sequence ID" value="NZ_JBJDQH010000008.1"/>
</dbReference>
<dbReference type="Proteomes" id="UP001620295">
    <property type="component" value="Unassembled WGS sequence"/>
</dbReference>
<evidence type="ECO:0000313" key="7">
    <source>
        <dbReference type="Proteomes" id="UP001620295"/>
    </source>
</evidence>
<dbReference type="InterPro" id="IPR050109">
    <property type="entry name" value="HTH-type_TetR-like_transc_reg"/>
</dbReference>
<dbReference type="PANTHER" id="PTHR30055">
    <property type="entry name" value="HTH-TYPE TRANSCRIPTIONAL REGULATOR RUTR"/>
    <property type="match status" value="1"/>
</dbReference>
<dbReference type="InterPro" id="IPR036271">
    <property type="entry name" value="Tet_transcr_reg_TetR-rel_C_sf"/>
</dbReference>
<dbReference type="InterPro" id="IPR009057">
    <property type="entry name" value="Homeodomain-like_sf"/>
</dbReference>
<accession>A0ABW8LU52</accession>
<evidence type="ECO:0000256" key="2">
    <source>
        <dbReference type="ARBA" id="ARBA00023125"/>
    </source>
</evidence>
<dbReference type="Pfam" id="PF02909">
    <property type="entry name" value="TetR_C_1"/>
    <property type="match status" value="1"/>
</dbReference>
<evidence type="ECO:0000256" key="3">
    <source>
        <dbReference type="ARBA" id="ARBA00023163"/>
    </source>
</evidence>
<reference evidence="6 7" key="1">
    <citation type="submission" date="2024-11" db="EMBL/GenBank/DDBJ databases">
        <title>The Natural Products Discovery Center: Release of the First 8490 Sequenced Strains for Exploring Actinobacteria Biosynthetic Diversity.</title>
        <authorList>
            <person name="Kalkreuter E."/>
            <person name="Kautsar S.A."/>
            <person name="Yang D."/>
            <person name="Bader C.D."/>
            <person name="Teijaro C.N."/>
            <person name="Fluegel L."/>
            <person name="Davis C.M."/>
            <person name="Simpson J.R."/>
            <person name="Lauterbach L."/>
            <person name="Steele A.D."/>
            <person name="Gui C."/>
            <person name="Meng S."/>
            <person name="Li G."/>
            <person name="Viehrig K."/>
            <person name="Ye F."/>
            <person name="Su P."/>
            <person name="Kiefer A.F."/>
            <person name="Nichols A."/>
            <person name="Cepeda A.J."/>
            <person name="Yan W."/>
            <person name="Fan B."/>
            <person name="Jiang Y."/>
            <person name="Adhikari A."/>
            <person name="Zheng C.-J."/>
            <person name="Schuster L."/>
            <person name="Cowan T.M."/>
            <person name="Smanski M.J."/>
            <person name="Chevrette M.G."/>
            <person name="De Carvalho L.P.S."/>
            <person name="Shen B."/>
        </authorList>
    </citation>
    <scope>NUCLEOTIDE SEQUENCE [LARGE SCALE GENOMIC DNA]</scope>
    <source>
        <strain evidence="6 7">NPDC020863</strain>
    </source>
</reference>
<feature type="domain" description="HTH tetR-type" evidence="5">
    <location>
        <begin position="26"/>
        <end position="86"/>
    </location>
</feature>